<reference evidence="7 8" key="1">
    <citation type="submission" date="2024-07" db="EMBL/GenBank/DDBJ databases">
        <title>Section-level genome sequencing and comparative genomics of Aspergillus sections Usti and Cavernicolus.</title>
        <authorList>
            <consortium name="Lawrence Berkeley National Laboratory"/>
            <person name="Nybo J.L."/>
            <person name="Vesth T.C."/>
            <person name="Theobald S."/>
            <person name="Frisvad J.C."/>
            <person name="Larsen T.O."/>
            <person name="Kjaerboelling I."/>
            <person name="Rothschild-Mancinelli K."/>
            <person name="Lyhne E.K."/>
            <person name="Kogle M.E."/>
            <person name="Barry K."/>
            <person name="Clum A."/>
            <person name="Na H."/>
            <person name="Ledsgaard L."/>
            <person name="Lin J."/>
            <person name="Lipzen A."/>
            <person name="Kuo A."/>
            <person name="Riley R."/>
            <person name="Mondo S."/>
            <person name="LaButti K."/>
            <person name="Haridas S."/>
            <person name="Pangalinan J."/>
            <person name="Salamov A.A."/>
            <person name="Simmons B.A."/>
            <person name="Magnuson J.K."/>
            <person name="Chen J."/>
            <person name="Drula E."/>
            <person name="Henrissat B."/>
            <person name="Wiebenga A."/>
            <person name="Lubbers R.J."/>
            <person name="Gomes A.C."/>
            <person name="Makela M.R."/>
            <person name="Stajich J."/>
            <person name="Grigoriev I.V."/>
            <person name="Mortensen U.H."/>
            <person name="De vries R.P."/>
            <person name="Baker S.E."/>
            <person name="Andersen M.R."/>
        </authorList>
    </citation>
    <scope>NUCLEOTIDE SEQUENCE [LARGE SCALE GENOMIC DNA]</scope>
    <source>
        <strain evidence="7 8">CBS 600.67</strain>
    </source>
</reference>
<sequence>MSQASKLTLAGTGLATAGIVFFVHWAQEQEKASMHKGVERDMEKQRIRLERQADFTMQKALEEEYLKLQKVSPSIEGQGSSGGQANLNQN</sequence>
<accession>A0ABR4IAM8</accession>
<keyword evidence="6" id="KW-1133">Transmembrane helix</keyword>
<keyword evidence="4" id="KW-0496">Mitochondrion</keyword>
<keyword evidence="3" id="KW-0809">Transit peptide</keyword>
<dbReference type="Pfam" id="PF15786">
    <property type="entry name" value="PET117"/>
    <property type="match status" value="1"/>
</dbReference>
<evidence type="ECO:0008006" key="9">
    <source>
        <dbReference type="Google" id="ProtNLM"/>
    </source>
</evidence>
<evidence type="ECO:0000256" key="6">
    <source>
        <dbReference type="SAM" id="Phobius"/>
    </source>
</evidence>
<evidence type="ECO:0000256" key="2">
    <source>
        <dbReference type="ARBA" id="ARBA00008197"/>
    </source>
</evidence>
<organism evidence="7 8">
    <name type="scientific">Aspergillus cavernicola</name>
    <dbReference type="NCBI Taxonomy" id="176166"/>
    <lineage>
        <taxon>Eukaryota</taxon>
        <taxon>Fungi</taxon>
        <taxon>Dikarya</taxon>
        <taxon>Ascomycota</taxon>
        <taxon>Pezizomycotina</taxon>
        <taxon>Eurotiomycetes</taxon>
        <taxon>Eurotiomycetidae</taxon>
        <taxon>Eurotiales</taxon>
        <taxon>Aspergillaceae</taxon>
        <taxon>Aspergillus</taxon>
        <taxon>Aspergillus subgen. Nidulantes</taxon>
    </lineage>
</organism>
<evidence type="ECO:0000256" key="1">
    <source>
        <dbReference type="ARBA" id="ARBA00004173"/>
    </source>
</evidence>
<dbReference type="Proteomes" id="UP001610335">
    <property type="component" value="Unassembled WGS sequence"/>
</dbReference>
<keyword evidence="8" id="KW-1185">Reference proteome</keyword>
<feature type="transmembrane region" description="Helical" evidence="6">
    <location>
        <begin position="7"/>
        <end position="26"/>
    </location>
</feature>
<evidence type="ECO:0000256" key="4">
    <source>
        <dbReference type="ARBA" id="ARBA00023128"/>
    </source>
</evidence>
<feature type="region of interest" description="Disordered" evidence="5">
    <location>
        <begin position="71"/>
        <end position="90"/>
    </location>
</feature>
<comment type="subcellular location">
    <subcellularLocation>
        <location evidence="1">Mitochondrion</location>
    </subcellularLocation>
</comment>
<keyword evidence="6" id="KW-0812">Transmembrane</keyword>
<protein>
    <recommendedName>
        <fullName evidence="9">Cytochrome c oxidase assembly protein</fullName>
    </recommendedName>
</protein>
<dbReference type="PANTHER" id="PTHR28163:SF1">
    <property type="entry name" value="PROTEIN PET117 HOMOLOG, MITOCHONDRIAL"/>
    <property type="match status" value="1"/>
</dbReference>
<evidence type="ECO:0000313" key="8">
    <source>
        <dbReference type="Proteomes" id="UP001610335"/>
    </source>
</evidence>
<keyword evidence="6" id="KW-0472">Membrane</keyword>
<comment type="caution">
    <text evidence="7">The sequence shown here is derived from an EMBL/GenBank/DDBJ whole genome shotgun (WGS) entry which is preliminary data.</text>
</comment>
<gene>
    <name evidence="7" type="ORF">BDW59DRAFT_82569</name>
</gene>
<evidence type="ECO:0000256" key="3">
    <source>
        <dbReference type="ARBA" id="ARBA00022946"/>
    </source>
</evidence>
<dbReference type="PANTHER" id="PTHR28163">
    <property type="entry name" value="PROTEIN PET117 HOMOLOG, MITOCHONDRIAL"/>
    <property type="match status" value="1"/>
</dbReference>
<proteinExistence type="inferred from homology"/>
<evidence type="ECO:0000256" key="5">
    <source>
        <dbReference type="SAM" id="MobiDB-lite"/>
    </source>
</evidence>
<evidence type="ECO:0000313" key="7">
    <source>
        <dbReference type="EMBL" id="KAL2824779.1"/>
    </source>
</evidence>
<name>A0ABR4IAM8_9EURO</name>
<dbReference type="EMBL" id="JBFXLS010000041">
    <property type="protein sequence ID" value="KAL2824779.1"/>
    <property type="molecule type" value="Genomic_DNA"/>
</dbReference>
<dbReference type="InterPro" id="IPR031568">
    <property type="entry name" value="Pet117"/>
</dbReference>
<comment type="similarity">
    <text evidence="2">Belongs to the PET117 family.</text>
</comment>